<keyword evidence="3" id="KW-0233">DNA recombination</keyword>
<dbReference type="GO" id="GO:0003677">
    <property type="term" value="F:DNA binding"/>
    <property type="evidence" value="ECO:0007669"/>
    <property type="project" value="UniProtKB-KW"/>
</dbReference>
<proteinExistence type="inferred from homology"/>
<dbReference type="PANTHER" id="PTHR30349">
    <property type="entry name" value="PHAGE INTEGRASE-RELATED"/>
    <property type="match status" value="1"/>
</dbReference>
<dbReference type="CDD" id="cd01185">
    <property type="entry name" value="INTN1_C_like"/>
    <property type="match status" value="1"/>
</dbReference>
<dbReference type="STRING" id="1433126.BN938_1085"/>
<dbReference type="Gene3D" id="1.10.443.10">
    <property type="entry name" value="Intergrase catalytic core"/>
    <property type="match status" value="1"/>
</dbReference>
<dbReference type="EMBL" id="HG934468">
    <property type="protein sequence ID" value="CDN31181.1"/>
    <property type="molecule type" value="Genomic_DNA"/>
</dbReference>
<dbReference type="PANTHER" id="PTHR30349:SF41">
    <property type="entry name" value="INTEGRASE_RECOMBINASE PROTEIN MJ0367-RELATED"/>
    <property type="match status" value="1"/>
</dbReference>
<evidence type="ECO:0000313" key="5">
    <source>
        <dbReference type="EMBL" id="CDN31181.1"/>
    </source>
</evidence>
<dbReference type="SUPFAM" id="SSF56349">
    <property type="entry name" value="DNA breaking-rejoining enzymes"/>
    <property type="match status" value="1"/>
</dbReference>
<accession>A0A060R7E8</accession>
<reference evidence="5 6" key="1">
    <citation type="journal article" date="2015" name="Genome Announc.">
        <title>Complete Genome Sequence of the Novel Leech Symbiont Mucinivorans hirudinis M3T.</title>
        <authorList>
            <person name="Nelson M.C."/>
            <person name="Bomar L."/>
            <person name="Graf J."/>
        </authorList>
    </citation>
    <scope>NUCLEOTIDE SEQUENCE [LARGE SCALE GENOMIC DNA]</scope>
    <source>
        <strain evidence="6">M3</strain>
    </source>
</reference>
<name>A0A060R7E8_9BACT</name>
<dbReference type="GO" id="GO:0015074">
    <property type="term" value="P:DNA integration"/>
    <property type="evidence" value="ECO:0007669"/>
    <property type="project" value="InterPro"/>
</dbReference>
<dbReference type="GO" id="GO:0006310">
    <property type="term" value="P:DNA recombination"/>
    <property type="evidence" value="ECO:0007669"/>
    <property type="project" value="UniProtKB-KW"/>
</dbReference>
<gene>
    <name evidence="5" type="ORF">BN938_1085</name>
</gene>
<dbReference type="InterPro" id="IPR050090">
    <property type="entry name" value="Tyrosine_recombinase_XerCD"/>
</dbReference>
<organism evidence="5 6">
    <name type="scientific">Mucinivorans hirudinis</name>
    <dbReference type="NCBI Taxonomy" id="1433126"/>
    <lineage>
        <taxon>Bacteria</taxon>
        <taxon>Pseudomonadati</taxon>
        <taxon>Bacteroidota</taxon>
        <taxon>Bacteroidia</taxon>
        <taxon>Bacteroidales</taxon>
        <taxon>Rikenellaceae</taxon>
        <taxon>Mucinivorans</taxon>
    </lineage>
</organism>
<dbReference type="InterPro" id="IPR011010">
    <property type="entry name" value="DNA_brk_join_enz"/>
</dbReference>
<evidence type="ECO:0000259" key="4">
    <source>
        <dbReference type="PROSITE" id="PS51898"/>
    </source>
</evidence>
<evidence type="ECO:0000256" key="3">
    <source>
        <dbReference type="ARBA" id="ARBA00023172"/>
    </source>
</evidence>
<dbReference type="PROSITE" id="PS51898">
    <property type="entry name" value="TYR_RECOMBINASE"/>
    <property type="match status" value="1"/>
</dbReference>
<evidence type="ECO:0000313" key="6">
    <source>
        <dbReference type="Proteomes" id="UP000027616"/>
    </source>
</evidence>
<comment type="similarity">
    <text evidence="1">Belongs to the 'phage' integrase family.</text>
</comment>
<evidence type="ECO:0000256" key="2">
    <source>
        <dbReference type="ARBA" id="ARBA00023125"/>
    </source>
</evidence>
<protein>
    <submittedName>
        <fullName evidence="5">Integrase IntN1</fullName>
    </submittedName>
</protein>
<dbReference type="PATRIC" id="fig|1433126.3.peg.1080"/>
<evidence type="ECO:0000256" key="1">
    <source>
        <dbReference type="ARBA" id="ARBA00008857"/>
    </source>
</evidence>
<dbReference type="InterPro" id="IPR002104">
    <property type="entry name" value="Integrase_catalytic"/>
</dbReference>
<dbReference type="AlphaFoldDB" id="A0A060R7E8"/>
<keyword evidence="6" id="KW-1185">Reference proteome</keyword>
<sequence>MSKFSYNISSVADQNGESEVIMRIYVTRDSRFRIKSGIRLDPKRWGKKNEINIPLVDSPERDELLEKRTKLKALTEYLETEILNMSDRELITKEWLEKRVAMYHKPVRKKREKETAPPETIFTIFEQYLATQKFSEVRRKNLRVLLRTLQRYELYKRVTGSRRFELTFDYLTADTLSDIEDFISTEPDVFRKHPEIYEAIPYATRTSFKTPTPRVRKEEYKRKLSEPGERGLNTVCDLMGKFRSFVIWSFDSGYAKTNPFRRYTVGECVYGTPFYISNDERQRLYNADLSHNKQLETQRDIFVFQCFVGCRVSDLYKMTYNNIIDGAIEYIPRKTKEDRPITVRVPLSKTACEIIEKYRDAERGVLFPFIVEQKYNQYIKEALREAGVTRTVTIIDQKTRTEVQKQIWEVASSHMARRSFIGNIYKQVKDPNLVGALSGHKEGSRAFARYRAIDDDIKKELIGMLE</sequence>
<dbReference type="InterPro" id="IPR013762">
    <property type="entry name" value="Integrase-like_cat_sf"/>
</dbReference>
<keyword evidence="2" id="KW-0238">DNA-binding</keyword>
<dbReference type="OrthoDB" id="892893at2"/>
<dbReference type="Pfam" id="PF00589">
    <property type="entry name" value="Phage_integrase"/>
    <property type="match status" value="1"/>
</dbReference>
<dbReference type="HOGENOM" id="CLU_040799_0_0_10"/>
<dbReference type="KEGG" id="rbc:BN938_1085"/>
<feature type="domain" description="Tyr recombinase" evidence="4">
    <location>
        <begin position="271"/>
        <end position="463"/>
    </location>
</feature>
<dbReference type="Proteomes" id="UP000027616">
    <property type="component" value="Chromosome I"/>
</dbReference>
<dbReference type="eggNOG" id="COG4974">
    <property type="taxonomic scope" value="Bacteria"/>
</dbReference>